<evidence type="ECO:0000313" key="3">
    <source>
        <dbReference type="Proteomes" id="UP000540519"/>
    </source>
</evidence>
<dbReference type="InterPro" id="IPR002477">
    <property type="entry name" value="Peptidoglycan-bd-like"/>
</dbReference>
<dbReference type="OrthoDB" id="1273345at2"/>
<proteinExistence type="predicted"/>
<dbReference type="Proteomes" id="UP000540519">
    <property type="component" value="Unassembled WGS sequence"/>
</dbReference>
<keyword evidence="3" id="KW-1185">Reference proteome</keyword>
<protein>
    <recommendedName>
        <fullName evidence="1">Peptidoglycan binding-like domain-containing protein</fullName>
    </recommendedName>
</protein>
<feature type="domain" description="Peptidoglycan binding-like" evidence="1">
    <location>
        <begin position="11"/>
        <end position="65"/>
    </location>
</feature>
<sequence length="247" mass="27609">MIILRRGDKLPSVAAVQYFLNLYGNQQLVIDGDLVRMTSEALREFQRANDLIVSGRVRNATWQKLNQRNRQIIDSVDATDDEITDYLDFQRYNGEPIINYGMSLGVRNVINQIKSNAQSGKVVLLRFHGHGSPGHMIVSSGFDEDAGSSFDLDYAGNFWSLFGALRNIFLPFGSIEFHGCNVAMGVRGERFLRKVANTLNVPATAGVRSQYGGGRDSLRFEGRTRTFCPNGILLKDWATQVMSSSYI</sequence>
<dbReference type="SUPFAM" id="SSF47090">
    <property type="entry name" value="PGBD-like"/>
    <property type="match status" value="1"/>
</dbReference>
<evidence type="ECO:0000259" key="1">
    <source>
        <dbReference type="Pfam" id="PF01471"/>
    </source>
</evidence>
<gene>
    <name evidence="2" type="ORF">D9O36_02430</name>
</gene>
<dbReference type="InterPro" id="IPR036366">
    <property type="entry name" value="PGBDSf"/>
</dbReference>
<dbReference type="Gene3D" id="1.10.101.10">
    <property type="entry name" value="PGBD-like superfamily/PGBD"/>
    <property type="match status" value="1"/>
</dbReference>
<dbReference type="InterPro" id="IPR036365">
    <property type="entry name" value="PGBD-like_sf"/>
</dbReference>
<reference evidence="2 3" key="1">
    <citation type="journal article" date="2019" name="Mar. Drugs">
        <title>Comparative Genomics and CAZyme Genome Repertoires of Marine Zobellia amurskyensis KMM 3526(T) and Zobellia laminariae KMM 3676(T).</title>
        <authorList>
            <person name="Chernysheva N."/>
            <person name="Bystritskaya E."/>
            <person name="Stenkova A."/>
            <person name="Golovkin I."/>
            <person name="Nedashkovskaya O."/>
            <person name="Isaeva M."/>
        </authorList>
    </citation>
    <scope>NUCLEOTIDE SEQUENCE [LARGE SCALE GENOMIC DNA]</scope>
    <source>
        <strain evidence="2 3">KMM 3526</strain>
    </source>
</reference>
<dbReference type="Pfam" id="PF01471">
    <property type="entry name" value="PG_binding_1"/>
    <property type="match status" value="1"/>
</dbReference>
<evidence type="ECO:0000313" key="2">
    <source>
        <dbReference type="EMBL" id="MUH34687.1"/>
    </source>
</evidence>
<accession>A0A7X2ZQT1</accession>
<organism evidence="2 3">
    <name type="scientific">Zobellia amurskyensis</name>
    <dbReference type="NCBI Taxonomy" id="248905"/>
    <lineage>
        <taxon>Bacteria</taxon>
        <taxon>Pseudomonadati</taxon>
        <taxon>Bacteroidota</taxon>
        <taxon>Flavobacteriia</taxon>
        <taxon>Flavobacteriales</taxon>
        <taxon>Flavobacteriaceae</taxon>
        <taxon>Zobellia</taxon>
    </lineage>
</organism>
<dbReference type="RefSeq" id="WP_155598695.1">
    <property type="nucleotide sequence ID" value="NZ_RCNR01000003.1"/>
</dbReference>
<dbReference type="EMBL" id="RCNR01000003">
    <property type="protein sequence ID" value="MUH34687.1"/>
    <property type="molecule type" value="Genomic_DNA"/>
</dbReference>
<name>A0A7X2ZQT1_9FLAO</name>
<dbReference type="AlphaFoldDB" id="A0A7X2ZQT1"/>
<comment type="caution">
    <text evidence="2">The sequence shown here is derived from an EMBL/GenBank/DDBJ whole genome shotgun (WGS) entry which is preliminary data.</text>
</comment>